<protein>
    <submittedName>
        <fullName evidence="2">Uncharacterized protein</fullName>
    </submittedName>
</protein>
<dbReference type="KEGG" id="psoj:PHYSODRAFT_258492"/>
<dbReference type="EMBL" id="JH159152">
    <property type="protein sequence ID" value="EGZ26219.1"/>
    <property type="molecule type" value="Genomic_DNA"/>
</dbReference>
<dbReference type="STRING" id="1094619.G4YY51"/>
<evidence type="ECO:0000313" key="3">
    <source>
        <dbReference type="Proteomes" id="UP000002640"/>
    </source>
</evidence>
<dbReference type="AlphaFoldDB" id="G4YY51"/>
<name>G4YY51_PHYSP</name>
<dbReference type="Proteomes" id="UP000002640">
    <property type="component" value="Unassembled WGS sequence"/>
</dbReference>
<feature type="region of interest" description="Disordered" evidence="1">
    <location>
        <begin position="66"/>
        <end position="96"/>
    </location>
</feature>
<feature type="compositionally biased region" description="Basic and acidic residues" evidence="1">
    <location>
        <begin position="67"/>
        <end position="78"/>
    </location>
</feature>
<feature type="compositionally biased region" description="Basic and acidic residues" evidence="1">
    <location>
        <begin position="85"/>
        <end position="95"/>
    </location>
</feature>
<dbReference type="RefSeq" id="XP_009521507.1">
    <property type="nucleotide sequence ID" value="XM_009523212.1"/>
</dbReference>
<organism evidence="2 3">
    <name type="scientific">Phytophthora sojae (strain P6497)</name>
    <name type="common">Soybean stem and root rot agent</name>
    <name type="synonym">Phytophthora megasperma f. sp. glycines</name>
    <dbReference type="NCBI Taxonomy" id="1094619"/>
    <lineage>
        <taxon>Eukaryota</taxon>
        <taxon>Sar</taxon>
        <taxon>Stramenopiles</taxon>
        <taxon>Oomycota</taxon>
        <taxon>Peronosporomycetes</taxon>
        <taxon>Peronosporales</taxon>
        <taxon>Peronosporaceae</taxon>
        <taxon>Phytophthora</taxon>
    </lineage>
</organism>
<proteinExistence type="predicted"/>
<reference evidence="2 3" key="1">
    <citation type="journal article" date="2006" name="Science">
        <title>Phytophthora genome sequences uncover evolutionary origins and mechanisms of pathogenesis.</title>
        <authorList>
            <person name="Tyler B.M."/>
            <person name="Tripathy S."/>
            <person name="Zhang X."/>
            <person name="Dehal P."/>
            <person name="Jiang R.H."/>
            <person name="Aerts A."/>
            <person name="Arredondo F.D."/>
            <person name="Baxter L."/>
            <person name="Bensasson D."/>
            <person name="Beynon J.L."/>
            <person name="Chapman J."/>
            <person name="Damasceno C.M."/>
            <person name="Dorrance A.E."/>
            <person name="Dou D."/>
            <person name="Dickerman A.W."/>
            <person name="Dubchak I.L."/>
            <person name="Garbelotto M."/>
            <person name="Gijzen M."/>
            <person name="Gordon S.G."/>
            <person name="Govers F."/>
            <person name="Grunwald N.J."/>
            <person name="Huang W."/>
            <person name="Ivors K.L."/>
            <person name="Jones R.W."/>
            <person name="Kamoun S."/>
            <person name="Krampis K."/>
            <person name="Lamour K.H."/>
            <person name="Lee M.K."/>
            <person name="McDonald W.H."/>
            <person name="Medina M."/>
            <person name="Meijer H.J."/>
            <person name="Nordberg E.K."/>
            <person name="Maclean D.J."/>
            <person name="Ospina-Giraldo M.D."/>
            <person name="Morris P.F."/>
            <person name="Phuntumart V."/>
            <person name="Putnam N.H."/>
            <person name="Rash S."/>
            <person name="Rose J.K."/>
            <person name="Sakihama Y."/>
            <person name="Salamov A.A."/>
            <person name="Savidor A."/>
            <person name="Scheuring C.F."/>
            <person name="Smith B.M."/>
            <person name="Sobral B.W."/>
            <person name="Terry A."/>
            <person name="Torto-Alalibo T.A."/>
            <person name="Win J."/>
            <person name="Xu Z."/>
            <person name="Zhang H."/>
            <person name="Grigoriev I.V."/>
            <person name="Rokhsar D.S."/>
            <person name="Boore J.L."/>
        </authorList>
    </citation>
    <scope>NUCLEOTIDE SEQUENCE [LARGE SCALE GENOMIC DNA]</scope>
    <source>
        <strain evidence="2 3">P6497</strain>
    </source>
</reference>
<gene>
    <name evidence="2" type="ORF">PHYSODRAFT_258492</name>
</gene>
<sequence>MRMSPMGRNPIFIRRAAPSAAIADTTATLHGLNRVGSSVQTCRSRTALEDGTPAEGDYELLVASPPEQERNQDQNQHNEDDDEELQRRQREDMDMNSRTPIAFEALAERTLFFVACSSSYAALIAGKCHMFWIQVQMASTGRRANPSTVVGRVSFRFGSSGYSSDNSDELRAVALPLFQSVD</sequence>
<evidence type="ECO:0000256" key="1">
    <source>
        <dbReference type="SAM" id="MobiDB-lite"/>
    </source>
</evidence>
<accession>G4YY51</accession>
<dbReference type="InParanoid" id="G4YY51"/>
<keyword evidence="3" id="KW-1185">Reference proteome</keyword>
<dbReference type="GeneID" id="20638982"/>
<evidence type="ECO:0000313" key="2">
    <source>
        <dbReference type="EMBL" id="EGZ26219.1"/>
    </source>
</evidence>